<dbReference type="SUPFAM" id="SSF46626">
    <property type="entry name" value="Cytochrome c"/>
    <property type="match status" value="1"/>
</dbReference>
<evidence type="ECO:0000256" key="4">
    <source>
        <dbReference type="PROSITE-ProRule" id="PRU00433"/>
    </source>
</evidence>
<evidence type="ECO:0000256" key="1">
    <source>
        <dbReference type="ARBA" id="ARBA00022617"/>
    </source>
</evidence>
<dbReference type="Proteomes" id="UP001620460">
    <property type="component" value="Unassembled WGS sequence"/>
</dbReference>
<feature type="domain" description="Cytochrome c" evidence="6">
    <location>
        <begin position="72"/>
        <end position="156"/>
    </location>
</feature>
<dbReference type="Pfam" id="PF13442">
    <property type="entry name" value="Cytochrome_CBB3"/>
    <property type="match status" value="1"/>
</dbReference>
<evidence type="ECO:0000313" key="7">
    <source>
        <dbReference type="EMBL" id="MFK2902513.1"/>
    </source>
</evidence>
<dbReference type="Gene3D" id="1.10.760.10">
    <property type="entry name" value="Cytochrome c-like domain"/>
    <property type="match status" value="1"/>
</dbReference>
<evidence type="ECO:0000256" key="5">
    <source>
        <dbReference type="SAM" id="MobiDB-lite"/>
    </source>
</evidence>
<keyword evidence="3 4" id="KW-0408">Iron</keyword>
<proteinExistence type="predicted"/>
<feature type="compositionally biased region" description="Basic and acidic residues" evidence="5">
    <location>
        <begin position="188"/>
        <end position="199"/>
    </location>
</feature>
<evidence type="ECO:0000313" key="8">
    <source>
        <dbReference type="Proteomes" id="UP001620460"/>
    </source>
</evidence>
<accession>A0ABW8JNS1</accession>
<protein>
    <submittedName>
        <fullName evidence="7">Cytochrome c</fullName>
    </submittedName>
</protein>
<comment type="caution">
    <text evidence="7">The sequence shown here is derived from an EMBL/GenBank/DDBJ whole genome shotgun (WGS) entry which is preliminary data.</text>
</comment>
<sequence>MPTSLRSFFLGVLATLVLLAVGVLAFVWSGRYDMGADAPHTRPVFALMQTMRERSIRAHAADLVVPDLSDPQLVLKGAGQYAAMCTQCHLSPVMTDSEIRPGLYPQPPNLSRVRVDPKQAFWAIKHGIKMSAMPAWGASHDDATIWSMVAFLQKLPGMSAQEYKDIVARAPPDEDMDMGAEAAAPAPPHHDNGGAPDAH</sequence>
<keyword evidence="1 4" id="KW-0349">Heme</keyword>
<name>A0ABW8JNS1_9GAMM</name>
<dbReference type="PROSITE" id="PS51007">
    <property type="entry name" value="CYTC"/>
    <property type="match status" value="1"/>
</dbReference>
<feature type="region of interest" description="Disordered" evidence="5">
    <location>
        <begin position="172"/>
        <end position="199"/>
    </location>
</feature>
<dbReference type="InterPro" id="IPR009056">
    <property type="entry name" value="Cyt_c-like_dom"/>
</dbReference>
<keyword evidence="2 4" id="KW-0479">Metal-binding</keyword>
<evidence type="ECO:0000256" key="2">
    <source>
        <dbReference type="ARBA" id="ARBA00022723"/>
    </source>
</evidence>
<evidence type="ECO:0000259" key="6">
    <source>
        <dbReference type="PROSITE" id="PS51007"/>
    </source>
</evidence>
<dbReference type="InterPro" id="IPR036909">
    <property type="entry name" value="Cyt_c-like_dom_sf"/>
</dbReference>
<dbReference type="EMBL" id="JADIKM010000001">
    <property type="protein sequence ID" value="MFK2902513.1"/>
    <property type="molecule type" value="Genomic_DNA"/>
</dbReference>
<evidence type="ECO:0000256" key="3">
    <source>
        <dbReference type="ARBA" id="ARBA00023004"/>
    </source>
</evidence>
<gene>
    <name evidence="7" type="ORF">ISP17_00945</name>
</gene>
<keyword evidence="8" id="KW-1185">Reference proteome</keyword>
<reference evidence="7 8" key="1">
    <citation type="submission" date="2020-10" db="EMBL/GenBank/DDBJ databases">
        <title>Phylogeny of dyella-like bacteria.</title>
        <authorList>
            <person name="Fu J."/>
        </authorList>
    </citation>
    <scope>NUCLEOTIDE SEQUENCE [LARGE SCALE GENOMIC DNA]</scope>
    <source>
        <strain evidence="7 8">Gsoil3046</strain>
    </source>
</reference>
<organism evidence="7 8">
    <name type="scientific">Dyella ginsengisoli</name>
    <dbReference type="NCBI Taxonomy" id="363848"/>
    <lineage>
        <taxon>Bacteria</taxon>
        <taxon>Pseudomonadati</taxon>
        <taxon>Pseudomonadota</taxon>
        <taxon>Gammaproteobacteria</taxon>
        <taxon>Lysobacterales</taxon>
        <taxon>Rhodanobacteraceae</taxon>
        <taxon>Dyella</taxon>
    </lineage>
</organism>